<keyword evidence="1" id="KW-0472">Membrane</keyword>
<organism evidence="2 3">
    <name type="scientific">Zymoseptoria brevis</name>
    <dbReference type="NCBI Taxonomy" id="1047168"/>
    <lineage>
        <taxon>Eukaryota</taxon>
        <taxon>Fungi</taxon>
        <taxon>Dikarya</taxon>
        <taxon>Ascomycota</taxon>
        <taxon>Pezizomycotina</taxon>
        <taxon>Dothideomycetes</taxon>
        <taxon>Dothideomycetidae</taxon>
        <taxon>Mycosphaerellales</taxon>
        <taxon>Mycosphaerellaceae</taxon>
        <taxon>Zymoseptoria</taxon>
    </lineage>
</organism>
<feature type="transmembrane region" description="Helical" evidence="1">
    <location>
        <begin position="130"/>
        <end position="149"/>
    </location>
</feature>
<sequence length="617" mass="67714">MDTGVTKKTFQTSKRTSVDSISVLHWWPEALGWVFSVLIVAAIVVILHAFDGVPTAQWDAQMPITLNAVLSLLVTFLYMALMVPIPKCIAQLKWNHYTVGRPLSDIELFDEASRTVWGSAVLLATRPNRFLAALGALLTLAVAGVGPFVQQILAQKVQPRQLDATTPILPIFNWTSDYSKLSMVTDSDASVNSDTFDAAWYSSIIAPSPQPFSVTPDCASANCTWNPYWTLVVESECSNLTDVLVRNATGWSLPNGLKIEIDKLEYSLSDPTSSETSYGLTTRYPSVAFQDRGYLLSDFFVTASGPGMEGNVSIHTASALECILQLRARRVRAEYKNGEMTETQLGPSLFVNTLESRGCSPWRRLLASAEYDIPNVIDQAGETFFDRNTTQDPLSAQWFSGGNSSESQTSTCNITIDTTSAGSDGTLLFPAIHLLNPARRLLQLLGSDLETVSGSEWMEGGILPYLVRVVSKNPSTQGALNEARNVTFVERVENIAKSFTQTLRSSYFENRVVVAGDAYRDTVIFDVTWYWAIVPASLVLFTFLLLVLTAWDTRHKGLEKRADSSLALMVFGCDQEVRRSLASAGDLAAVTKVAKGTRVRLGPGHVLTKSEHLQFTG</sequence>
<dbReference type="Pfam" id="PF11374">
    <property type="entry name" value="DUF3176"/>
    <property type="match status" value="1"/>
</dbReference>
<dbReference type="PANTHER" id="PTHR35394:SF5">
    <property type="entry name" value="DUF3176 DOMAIN-CONTAINING PROTEIN"/>
    <property type="match status" value="1"/>
</dbReference>
<comment type="caution">
    <text evidence="2">The sequence shown here is derived from an EMBL/GenBank/DDBJ whole genome shotgun (WGS) entry which is preliminary data.</text>
</comment>
<proteinExistence type="predicted"/>
<name>A0A0F4G968_9PEZI</name>
<feature type="transmembrane region" description="Helical" evidence="1">
    <location>
        <begin position="62"/>
        <end position="83"/>
    </location>
</feature>
<evidence type="ECO:0000256" key="1">
    <source>
        <dbReference type="SAM" id="Phobius"/>
    </source>
</evidence>
<dbReference type="AlphaFoldDB" id="A0A0F4G968"/>
<accession>A0A0F4G968</accession>
<dbReference type="STRING" id="1047168.A0A0F4G968"/>
<evidence type="ECO:0000313" key="3">
    <source>
        <dbReference type="Proteomes" id="UP000033647"/>
    </source>
</evidence>
<keyword evidence="1" id="KW-1133">Transmembrane helix</keyword>
<dbReference type="InterPro" id="IPR021514">
    <property type="entry name" value="DUF3176"/>
</dbReference>
<gene>
    <name evidence="2" type="ORF">TI39_contig4297g00004</name>
</gene>
<dbReference type="PANTHER" id="PTHR35394">
    <property type="entry name" value="DUF3176 DOMAIN-CONTAINING PROTEIN"/>
    <property type="match status" value="1"/>
</dbReference>
<feature type="transmembrane region" description="Helical" evidence="1">
    <location>
        <begin position="30"/>
        <end position="50"/>
    </location>
</feature>
<reference evidence="2 3" key="1">
    <citation type="submission" date="2015-03" db="EMBL/GenBank/DDBJ databases">
        <title>RNA-seq based gene annotation and comparative genomics of four Zymoseptoria species reveal species-specific pathogenicity related genes and transposable element activity.</title>
        <authorList>
            <person name="Grandaubert J."/>
            <person name="Bhattacharyya A."/>
            <person name="Stukenbrock E.H."/>
        </authorList>
    </citation>
    <scope>NUCLEOTIDE SEQUENCE [LARGE SCALE GENOMIC DNA]</scope>
    <source>
        <strain evidence="2 3">Zb18110</strain>
    </source>
</reference>
<keyword evidence="1" id="KW-0812">Transmembrane</keyword>
<keyword evidence="3" id="KW-1185">Reference proteome</keyword>
<feature type="transmembrane region" description="Helical" evidence="1">
    <location>
        <begin position="529"/>
        <end position="551"/>
    </location>
</feature>
<dbReference type="OrthoDB" id="5376804at2759"/>
<dbReference type="EMBL" id="LAFY01004256">
    <property type="protein sequence ID" value="KJX93537.1"/>
    <property type="molecule type" value="Genomic_DNA"/>
</dbReference>
<dbReference type="Proteomes" id="UP000033647">
    <property type="component" value="Unassembled WGS sequence"/>
</dbReference>
<protein>
    <submittedName>
        <fullName evidence="2">Uncharacterized protein</fullName>
    </submittedName>
</protein>
<evidence type="ECO:0000313" key="2">
    <source>
        <dbReference type="EMBL" id="KJX93537.1"/>
    </source>
</evidence>